<organism evidence="2">
    <name type="scientific">Cladocopium goreaui</name>
    <dbReference type="NCBI Taxonomy" id="2562237"/>
    <lineage>
        <taxon>Eukaryota</taxon>
        <taxon>Sar</taxon>
        <taxon>Alveolata</taxon>
        <taxon>Dinophyceae</taxon>
        <taxon>Suessiales</taxon>
        <taxon>Symbiodiniaceae</taxon>
        <taxon>Cladocopium</taxon>
    </lineage>
</organism>
<evidence type="ECO:0000256" key="1">
    <source>
        <dbReference type="SAM" id="SignalP"/>
    </source>
</evidence>
<evidence type="ECO:0000313" key="2">
    <source>
        <dbReference type="EMBL" id="CAI4006841.1"/>
    </source>
</evidence>
<evidence type="ECO:0000313" key="4">
    <source>
        <dbReference type="Proteomes" id="UP001152797"/>
    </source>
</evidence>
<dbReference type="AlphaFoldDB" id="A0A9P1DBV2"/>
<dbReference type="EMBL" id="CAMXCT010003902">
    <property type="protein sequence ID" value="CAI4006841.1"/>
    <property type="molecule type" value="Genomic_DNA"/>
</dbReference>
<dbReference type="EMBL" id="CAMXCT030003902">
    <property type="protein sequence ID" value="CAL4794153.1"/>
    <property type="molecule type" value="Genomic_DNA"/>
</dbReference>
<proteinExistence type="predicted"/>
<keyword evidence="1" id="KW-0732">Signal</keyword>
<feature type="signal peptide" evidence="1">
    <location>
        <begin position="1"/>
        <end position="21"/>
    </location>
</feature>
<dbReference type="OrthoDB" id="406182at2759"/>
<reference evidence="2" key="1">
    <citation type="submission" date="2022-10" db="EMBL/GenBank/DDBJ databases">
        <authorList>
            <person name="Chen Y."/>
            <person name="Dougan E. K."/>
            <person name="Chan C."/>
            <person name="Rhodes N."/>
            <person name="Thang M."/>
        </authorList>
    </citation>
    <scope>NUCLEOTIDE SEQUENCE</scope>
</reference>
<feature type="chain" id="PRO_5043271213" evidence="1">
    <location>
        <begin position="22"/>
        <end position="211"/>
    </location>
</feature>
<sequence>MVLGCVQKAIAFVMLCSLSEAAEESAVKWVVGAVDADCSTVCATIDSECVEGAWPNTAQEWDSVASSAEGLLCLASAPGGWIHNPSICTDDGPAPGVCFWQGGGSSTRCSGGMGQFPSTVARRICPCQEREEQEESASAFMSAFNVATITAATKVGQREPLKIPVEIRVQTHERRHLWQASARQSHVRSGHHRSEWSGPIWQRVLFGKLHR</sequence>
<reference evidence="3" key="2">
    <citation type="submission" date="2024-04" db="EMBL/GenBank/DDBJ databases">
        <authorList>
            <person name="Chen Y."/>
            <person name="Shah S."/>
            <person name="Dougan E. K."/>
            <person name="Thang M."/>
            <person name="Chan C."/>
        </authorList>
    </citation>
    <scope>NUCLEOTIDE SEQUENCE [LARGE SCALE GENOMIC DNA]</scope>
</reference>
<gene>
    <name evidence="2" type="ORF">C1SCF055_LOCUS32441</name>
</gene>
<accession>A0A9P1DBV2</accession>
<dbReference type="EMBL" id="CAMXCT020003902">
    <property type="protein sequence ID" value="CAL1160216.1"/>
    <property type="molecule type" value="Genomic_DNA"/>
</dbReference>
<keyword evidence="4" id="KW-1185">Reference proteome</keyword>
<evidence type="ECO:0000313" key="3">
    <source>
        <dbReference type="EMBL" id="CAL1160216.1"/>
    </source>
</evidence>
<comment type="caution">
    <text evidence="2">The sequence shown here is derived from an EMBL/GenBank/DDBJ whole genome shotgun (WGS) entry which is preliminary data.</text>
</comment>
<dbReference type="Proteomes" id="UP001152797">
    <property type="component" value="Unassembled WGS sequence"/>
</dbReference>
<name>A0A9P1DBV2_9DINO</name>
<protein>
    <submittedName>
        <fullName evidence="2">Uncharacterized protein</fullName>
    </submittedName>
</protein>